<evidence type="ECO:0000313" key="3">
    <source>
        <dbReference type="EMBL" id="OQR73987.1"/>
    </source>
</evidence>
<evidence type="ECO:0000259" key="2">
    <source>
        <dbReference type="PROSITE" id="PS50041"/>
    </source>
</evidence>
<dbReference type="PROSITE" id="PS50041">
    <property type="entry name" value="C_TYPE_LECTIN_2"/>
    <property type="match status" value="1"/>
</dbReference>
<dbReference type="Pfam" id="PF00059">
    <property type="entry name" value="Lectin_C"/>
    <property type="match status" value="1"/>
</dbReference>
<dbReference type="CDD" id="cd00037">
    <property type="entry name" value="CLECT"/>
    <property type="match status" value="1"/>
</dbReference>
<dbReference type="InterPro" id="IPR018378">
    <property type="entry name" value="C-type_lectin_CS"/>
</dbReference>
<dbReference type="PROSITE" id="PS00615">
    <property type="entry name" value="C_TYPE_LECTIN_1"/>
    <property type="match status" value="1"/>
</dbReference>
<dbReference type="PANTHER" id="PTHR22803">
    <property type="entry name" value="MANNOSE, PHOSPHOLIPASE, LECTIN RECEPTOR RELATED"/>
    <property type="match status" value="1"/>
</dbReference>
<dbReference type="EMBL" id="MNPL01008909">
    <property type="protein sequence ID" value="OQR73987.1"/>
    <property type="molecule type" value="Genomic_DNA"/>
</dbReference>
<evidence type="ECO:0000256" key="1">
    <source>
        <dbReference type="ARBA" id="ARBA00023157"/>
    </source>
</evidence>
<dbReference type="InterPro" id="IPR016186">
    <property type="entry name" value="C-type_lectin-like/link_sf"/>
</dbReference>
<keyword evidence="4" id="KW-1185">Reference proteome</keyword>
<comment type="caution">
    <text evidence="3">The sequence shown here is derived from an EMBL/GenBank/DDBJ whole genome shotgun (WGS) entry which is preliminary data.</text>
</comment>
<organism evidence="3 4">
    <name type="scientific">Tropilaelaps mercedesae</name>
    <dbReference type="NCBI Taxonomy" id="418985"/>
    <lineage>
        <taxon>Eukaryota</taxon>
        <taxon>Metazoa</taxon>
        <taxon>Ecdysozoa</taxon>
        <taxon>Arthropoda</taxon>
        <taxon>Chelicerata</taxon>
        <taxon>Arachnida</taxon>
        <taxon>Acari</taxon>
        <taxon>Parasitiformes</taxon>
        <taxon>Mesostigmata</taxon>
        <taxon>Gamasina</taxon>
        <taxon>Dermanyssoidea</taxon>
        <taxon>Laelapidae</taxon>
        <taxon>Tropilaelaps</taxon>
    </lineage>
</organism>
<keyword evidence="1" id="KW-1015">Disulfide bond</keyword>
<gene>
    <name evidence="3" type="ORF">BIW11_01044</name>
</gene>
<evidence type="ECO:0000313" key="4">
    <source>
        <dbReference type="Proteomes" id="UP000192247"/>
    </source>
</evidence>
<sequence>MNFNESLEECRRLNKSLAMPESHEEHEILVEAMRKRKIGRMWIGVEKITVTGKDATYIDGRSVPINLLLWGEGQPNNSRGKQICVEMIASLKYLWNDFDCLYKSAFVCR</sequence>
<dbReference type="InterPro" id="IPR016187">
    <property type="entry name" value="CTDL_fold"/>
</dbReference>
<dbReference type="OrthoDB" id="6430060at2759"/>
<protein>
    <submittedName>
        <fullName evidence="3">Collectin-10-like</fullName>
    </submittedName>
</protein>
<reference evidence="3 4" key="1">
    <citation type="journal article" date="2017" name="Gigascience">
        <title>Draft genome of the honey bee ectoparasitic mite, Tropilaelaps mercedesae, is shaped by the parasitic life history.</title>
        <authorList>
            <person name="Dong X."/>
            <person name="Armstrong S.D."/>
            <person name="Xia D."/>
            <person name="Makepeace B.L."/>
            <person name="Darby A.C."/>
            <person name="Kadowaki T."/>
        </authorList>
    </citation>
    <scope>NUCLEOTIDE SEQUENCE [LARGE SCALE GENOMIC DNA]</scope>
    <source>
        <strain evidence="3">Wuxi-XJTLU</strain>
    </source>
</reference>
<proteinExistence type="predicted"/>
<accession>A0A1V9XKE7</accession>
<dbReference type="InterPro" id="IPR050111">
    <property type="entry name" value="C-type_lectin/snaclec_domain"/>
</dbReference>
<dbReference type="Gene3D" id="3.10.100.10">
    <property type="entry name" value="Mannose-Binding Protein A, subunit A"/>
    <property type="match status" value="1"/>
</dbReference>
<dbReference type="AlphaFoldDB" id="A0A1V9XKE7"/>
<name>A0A1V9XKE7_9ACAR</name>
<dbReference type="InParanoid" id="A0A1V9XKE7"/>
<dbReference type="STRING" id="418985.A0A1V9XKE7"/>
<dbReference type="SUPFAM" id="SSF56436">
    <property type="entry name" value="C-type lectin-like"/>
    <property type="match status" value="1"/>
</dbReference>
<dbReference type="InterPro" id="IPR001304">
    <property type="entry name" value="C-type_lectin-like"/>
</dbReference>
<feature type="domain" description="C-type lectin" evidence="2">
    <location>
        <begin position="1"/>
        <end position="109"/>
    </location>
</feature>
<dbReference type="FunCoup" id="A0A1V9XKE7">
    <property type="interactions" value="10"/>
</dbReference>
<dbReference type="Proteomes" id="UP000192247">
    <property type="component" value="Unassembled WGS sequence"/>
</dbReference>